<feature type="region of interest" description="Disordered" evidence="2">
    <location>
        <begin position="751"/>
        <end position="821"/>
    </location>
</feature>
<comment type="similarity">
    <text evidence="1">Belongs to the peptidase A1 family.</text>
</comment>
<keyword evidence="3" id="KW-1133">Transmembrane helix</keyword>
<feature type="domain" description="Peptidase A1" evidence="5">
    <location>
        <begin position="61"/>
        <end position="419"/>
    </location>
</feature>
<feature type="chain" id="PRO_5047325959" description="Peptidase A1 domain-containing protein" evidence="4">
    <location>
        <begin position="27"/>
        <end position="868"/>
    </location>
</feature>
<dbReference type="Gene3D" id="2.40.70.10">
    <property type="entry name" value="Acid Proteases"/>
    <property type="match status" value="2"/>
</dbReference>
<proteinExistence type="inferred from homology"/>
<keyword evidence="3" id="KW-0472">Membrane</keyword>
<feature type="signal peptide" evidence="4">
    <location>
        <begin position="1"/>
        <end position="26"/>
    </location>
</feature>
<evidence type="ECO:0000256" key="1">
    <source>
        <dbReference type="ARBA" id="ARBA00007447"/>
    </source>
</evidence>
<dbReference type="PANTHER" id="PTHR47966:SF51">
    <property type="entry name" value="BETA-SITE APP-CLEAVING ENZYME, ISOFORM A-RELATED"/>
    <property type="match status" value="1"/>
</dbReference>
<evidence type="ECO:0000313" key="6">
    <source>
        <dbReference type="EMBL" id="KAL2070316.1"/>
    </source>
</evidence>
<dbReference type="CDD" id="cd05471">
    <property type="entry name" value="pepsin_like"/>
    <property type="match status" value="1"/>
</dbReference>
<protein>
    <recommendedName>
        <fullName evidence="5">Peptidase A1 domain-containing protein</fullName>
    </recommendedName>
</protein>
<feature type="compositionally biased region" description="Low complexity" evidence="2">
    <location>
        <begin position="769"/>
        <end position="778"/>
    </location>
</feature>
<evidence type="ECO:0000313" key="7">
    <source>
        <dbReference type="Proteomes" id="UP001595075"/>
    </source>
</evidence>
<keyword evidence="3" id="KW-0812">Transmembrane</keyword>
<dbReference type="PANTHER" id="PTHR47966">
    <property type="entry name" value="BETA-SITE APP-CLEAVING ENZYME, ISOFORM A-RELATED"/>
    <property type="match status" value="1"/>
</dbReference>
<keyword evidence="7" id="KW-1185">Reference proteome</keyword>
<organism evidence="6 7">
    <name type="scientific">Oculimacula yallundae</name>
    <dbReference type="NCBI Taxonomy" id="86028"/>
    <lineage>
        <taxon>Eukaryota</taxon>
        <taxon>Fungi</taxon>
        <taxon>Dikarya</taxon>
        <taxon>Ascomycota</taxon>
        <taxon>Pezizomycotina</taxon>
        <taxon>Leotiomycetes</taxon>
        <taxon>Helotiales</taxon>
        <taxon>Ploettnerulaceae</taxon>
        <taxon>Oculimacula</taxon>
    </lineage>
</organism>
<dbReference type="InterPro" id="IPR033121">
    <property type="entry name" value="PEPTIDASE_A1"/>
</dbReference>
<dbReference type="Proteomes" id="UP001595075">
    <property type="component" value="Unassembled WGS sequence"/>
</dbReference>
<dbReference type="InterPro" id="IPR001461">
    <property type="entry name" value="Aspartic_peptidase_A1"/>
</dbReference>
<evidence type="ECO:0000256" key="4">
    <source>
        <dbReference type="SAM" id="SignalP"/>
    </source>
</evidence>
<dbReference type="PROSITE" id="PS51767">
    <property type="entry name" value="PEPTIDASE_A1"/>
    <property type="match status" value="1"/>
</dbReference>
<dbReference type="InterPro" id="IPR034164">
    <property type="entry name" value="Pepsin-like_dom"/>
</dbReference>
<feature type="compositionally biased region" description="Pro residues" evidence="2">
    <location>
        <begin position="671"/>
        <end position="681"/>
    </location>
</feature>
<keyword evidence="4" id="KW-0732">Signal</keyword>
<dbReference type="Pfam" id="PF00026">
    <property type="entry name" value="Asp"/>
    <property type="match status" value="1"/>
</dbReference>
<evidence type="ECO:0000256" key="3">
    <source>
        <dbReference type="SAM" id="Phobius"/>
    </source>
</evidence>
<dbReference type="SUPFAM" id="SSF50630">
    <property type="entry name" value="Acid proteases"/>
    <property type="match status" value="1"/>
</dbReference>
<feature type="compositionally biased region" description="Low complexity" evidence="2">
    <location>
        <begin position="807"/>
        <end position="816"/>
    </location>
</feature>
<dbReference type="CDD" id="cd12087">
    <property type="entry name" value="TM_EGFR-like"/>
    <property type="match status" value="1"/>
</dbReference>
<comment type="caution">
    <text evidence="6">The sequence shown here is derived from an EMBL/GenBank/DDBJ whole genome shotgun (WGS) entry which is preliminary data.</text>
</comment>
<feature type="transmembrane region" description="Helical" evidence="3">
    <location>
        <begin position="459"/>
        <end position="481"/>
    </location>
</feature>
<feature type="compositionally biased region" description="Polar residues" evidence="2">
    <location>
        <begin position="556"/>
        <end position="579"/>
    </location>
</feature>
<sequence length="868" mass="92663">MDSRWSPIRLVGVLWISVMLVVSIWGSGVEGAAANTARAETVKALSVPPSANWYGDDGTWSAISIRVGDPLQWVDVMVSTVSSETWVVGPGGCSAGDSTCSFTRGGIFDPSKSSTWQNQGFFELGADKQLGNTGYAQYGLDNLTFGGTGVLIPSAIIGAFNGTGPISGTSYLLGFFGLGVVPGGFNNTSPLSALSSLVEQVGSIPSHSWGYTAGAKYQQKGVVNSLTLGGYDSSRFIPHDVSFNLNPGKQLLTFVNSISVSSSAASNNWTKPVQLLSATDRVSAVIDSSTPYLWLPQAVCERFAESLGLTYNVSLNLYTFDANQTQHSTLGASSLSFTFSLSDLSSSPATVDITLPYAAFDLQLTYPAIPFTSFGDANSTKFYFPLRQATNEAQYTIGRAFLQEAYVITDYERNTFSVHQAIHPTDSVGNTTIVSIKPPQDSTFSGVPMDSGSKLSSGAIAGIVIGAFLLVAISALLIFFLHRQRKQLDNDSEKPFSTPSPQRSLFSRLLKRNRPTPAGIHEASGSSTFPTEVGADASHERFELPAPLGPVELDSESTATDSLDGTTERGTSTQDSANLSAYERARRKLDRQQAFAALPQTPREAPREAYPVEKSDVDISQVAHYRAPDSPSIDIESPLVSPITVSHSIFNGSRAISGETSPVSADFVSPPTSPAGPPPPTYRRFLDPSNVVYAGRLPDNVQLPSVVPKVIGRDGRTLQSEGTVTSTQPEPNRDTNCTLGSQFTLHEAEELYGSGSGTGGTNIVSPLPSGTRSDSVSRGSGGVGTNPVSSLDSSERTRLQRRNELENGSVNGNVNGHGRELSTSSMSILDSWGTERLDGEDLVHIPQPAQHRFSWEEERISGRDEEKL</sequence>
<feature type="compositionally biased region" description="Polar residues" evidence="2">
    <location>
        <begin position="717"/>
        <end position="738"/>
    </location>
</feature>
<feature type="region of interest" description="Disordered" evidence="2">
    <location>
        <begin position="661"/>
        <end position="681"/>
    </location>
</feature>
<feature type="compositionally biased region" description="Basic and acidic residues" evidence="2">
    <location>
        <begin position="793"/>
        <end position="805"/>
    </location>
</feature>
<accession>A0ABR4CK26</accession>
<evidence type="ECO:0000259" key="5">
    <source>
        <dbReference type="PROSITE" id="PS51767"/>
    </source>
</evidence>
<reference evidence="6 7" key="1">
    <citation type="journal article" date="2024" name="Commun. Biol.">
        <title>Comparative genomic analysis of thermophilic fungi reveals convergent evolutionary adaptations and gene losses.</title>
        <authorList>
            <person name="Steindorff A.S."/>
            <person name="Aguilar-Pontes M.V."/>
            <person name="Robinson A.J."/>
            <person name="Andreopoulos B."/>
            <person name="LaButti K."/>
            <person name="Kuo A."/>
            <person name="Mondo S."/>
            <person name="Riley R."/>
            <person name="Otillar R."/>
            <person name="Haridas S."/>
            <person name="Lipzen A."/>
            <person name="Grimwood J."/>
            <person name="Schmutz J."/>
            <person name="Clum A."/>
            <person name="Reid I.D."/>
            <person name="Moisan M.C."/>
            <person name="Butler G."/>
            <person name="Nguyen T.T.M."/>
            <person name="Dewar K."/>
            <person name="Conant G."/>
            <person name="Drula E."/>
            <person name="Henrissat B."/>
            <person name="Hansel C."/>
            <person name="Singer S."/>
            <person name="Hutchinson M.I."/>
            <person name="de Vries R.P."/>
            <person name="Natvig D.O."/>
            <person name="Powell A.J."/>
            <person name="Tsang A."/>
            <person name="Grigoriev I.V."/>
        </authorList>
    </citation>
    <scope>NUCLEOTIDE SEQUENCE [LARGE SCALE GENOMIC DNA]</scope>
    <source>
        <strain evidence="6 7">CBS 494.80</strain>
    </source>
</reference>
<dbReference type="EMBL" id="JAZHXI010000006">
    <property type="protein sequence ID" value="KAL2070316.1"/>
    <property type="molecule type" value="Genomic_DNA"/>
</dbReference>
<name>A0ABR4CK26_9HELO</name>
<gene>
    <name evidence="6" type="ORF">VTL71DRAFT_13342</name>
</gene>
<dbReference type="PRINTS" id="PR00792">
    <property type="entry name" value="PEPSIN"/>
</dbReference>
<dbReference type="InterPro" id="IPR021109">
    <property type="entry name" value="Peptidase_aspartic_dom_sf"/>
</dbReference>
<feature type="region of interest" description="Disordered" evidence="2">
    <location>
        <begin position="714"/>
        <end position="738"/>
    </location>
</feature>
<feature type="region of interest" description="Disordered" evidence="2">
    <location>
        <begin position="547"/>
        <end position="579"/>
    </location>
</feature>
<evidence type="ECO:0000256" key="2">
    <source>
        <dbReference type="SAM" id="MobiDB-lite"/>
    </source>
</evidence>